<evidence type="ECO:0008006" key="3">
    <source>
        <dbReference type="Google" id="ProtNLM"/>
    </source>
</evidence>
<name>A0A382QXT6_9ZZZZ</name>
<feature type="non-terminal residue" evidence="2">
    <location>
        <position position="159"/>
    </location>
</feature>
<sequence length="159" mass="17987">MKKLLLILVFLNFTSLTFADSSEPFLKGVKDIVKLEFSYGRSYEGQVEECLISGKKTMCFKGLGIYTFQTGYRYKGEFNDNKPNGQGVFSSPDGQRYEGQFKDGKLSGQGVMTYPDGRRYEGQFKDGKLSGQGVMTYPDGRRYEGQFKDNNREGYGVMT</sequence>
<evidence type="ECO:0000256" key="1">
    <source>
        <dbReference type="ARBA" id="ARBA00022737"/>
    </source>
</evidence>
<keyword evidence="1" id="KW-0677">Repeat</keyword>
<dbReference type="PANTHER" id="PTHR23084">
    <property type="entry name" value="PHOSPHATIDYLINOSITOL-4-PHOSPHATE 5-KINASE RELATED"/>
    <property type="match status" value="1"/>
</dbReference>
<accession>A0A382QXT6</accession>
<gene>
    <name evidence="2" type="ORF">METZ01_LOCUS343163</name>
</gene>
<dbReference type="SMART" id="SM00698">
    <property type="entry name" value="MORN"/>
    <property type="match status" value="4"/>
</dbReference>
<evidence type="ECO:0000313" key="2">
    <source>
        <dbReference type="EMBL" id="SVC90309.1"/>
    </source>
</evidence>
<reference evidence="2" key="1">
    <citation type="submission" date="2018-05" db="EMBL/GenBank/DDBJ databases">
        <authorList>
            <person name="Lanie J.A."/>
            <person name="Ng W.-L."/>
            <person name="Kazmierczak K.M."/>
            <person name="Andrzejewski T.M."/>
            <person name="Davidsen T.M."/>
            <person name="Wayne K.J."/>
            <person name="Tettelin H."/>
            <person name="Glass J.I."/>
            <person name="Rusch D."/>
            <person name="Podicherti R."/>
            <person name="Tsui H.-C.T."/>
            <person name="Winkler M.E."/>
        </authorList>
    </citation>
    <scope>NUCLEOTIDE SEQUENCE</scope>
</reference>
<dbReference type="EMBL" id="UINC01117699">
    <property type="protein sequence ID" value="SVC90309.1"/>
    <property type="molecule type" value="Genomic_DNA"/>
</dbReference>
<dbReference type="Gene3D" id="2.20.110.10">
    <property type="entry name" value="Histone H3 K4-specific methyltransferase SET7/9 N-terminal domain"/>
    <property type="match status" value="2"/>
</dbReference>
<dbReference type="Pfam" id="PF02493">
    <property type="entry name" value="MORN"/>
    <property type="match status" value="4"/>
</dbReference>
<protein>
    <recommendedName>
        <fullName evidence="3">MORN repeat protein</fullName>
    </recommendedName>
</protein>
<dbReference type="AlphaFoldDB" id="A0A382QXT6"/>
<dbReference type="PANTHER" id="PTHR23084:SF263">
    <property type="entry name" value="MORN REPEAT-CONTAINING PROTEIN 1"/>
    <property type="match status" value="1"/>
</dbReference>
<proteinExistence type="predicted"/>
<dbReference type="SUPFAM" id="SSF82185">
    <property type="entry name" value="Histone H3 K4-specific methyltransferase SET7/9 N-terminal domain"/>
    <property type="match status" value="1"/>
</dbReference>
<organism evidence="2">
    <name type="scientific">marine metagenome</name>
    <dbReference type="NCBI Taxonomy" id="408172"/>
    <lineage>
        <taxon>unclassified sequences</taxon>
        <taxon>metagenomes</taxon>
        <taxon>ecological metagenomes</taxon>
    </lineage>
</organism>
<dbReference type="InterPro" id="IPR003409">
    <property type="entry name" value="MORN"/>
</dbReference>